<protein>
    <submittedName>
        <fullName evidence="7">TlpA family protein disulfide reductase</fullName>
    </submittedName>
</protein>
<gene>
    <name evidence="7" type="ORF">D6858_13640</name>
</gene>
<comment type="subcellular location">
    <subcellularLocation>
        <location evidence="1">Cell envelope</location>
    </subcellularLocation>
</comment>
<dbReference type="SUPFAM" id="SSF52833">
    <property type="entry name" value="Thioredoxin-like"/>
    <property type="match status" value="1"/>
</dbReference>
<dbReference type="Pfam" id="PF08534">
    <property type="entry name" value="Redoxin"/>
    <property type="match status" value="1"/>
</dbReference>
<feature type="domain" description="Thioredoxin" evidence="6">
    <location>
        <begin position="54"/>
        <end position="195"/>
    </location>
</feature>
<feature type="signal peptide" evidence="5">
    <location>
        <begin position="1"/>
        <end position="25"/>
    </location>
</feature>
<name>A0A419QYW4_9SPHN</name>
<dbReference type="PANTHER" id="PTHR42852">
    <property type="entry name" value="THIOL:DISULFIDE INTERCHANGE PROTEIN DSBE"/>
    <property type="match status" value="1"/>
</dbReference>
<keyword evidence="5" id="KW-0732">Signal</keyword>
<feature type="chain" id="PRO_5019136049" evidence="5">
    <location>
        <begin position="26"/>
        <end position="198"/>
    </location>
</feature>
<dbReference type="InterPro" id="IPR017937">
    <property type="entry name" value="Thioredoxin_CS"/>
</dbReference>
<dbReference type="PROSITE" id="PS51352">
    <property type="entry name" value="THIOREDOXIN_2"/>
    <property type="match status" value="1"/>
</dbReference>
<dbReference type="EMBL" id="RAHJ01000021">
    <property type="protein sequence ID" value="RJX66007.1"/>
    <property type="molecule type" value="Genomic_DNA"/>
</dbReference>
<evidence type="ECO:0000256" key="5">
    <source>
        <dbReference type="SAM" id="SignalP"/>
    </source>
</evidence>
<keyword evidence="3" id="KW-1015">Disulfide bond</keyword>
<reference evidence="7 8" key="1">
    <citation type="submission" date="2018-09" db="EMBL/GenBank/DDBJ databases">
        <title>Altererythrobacter sp.Ery1 and Ery12, the genome sequencing of novel strains in genus Alterythrobacter.</title>
        <authorList>
            <person name="Cheng H."/>
            <person name="Wu Y.-H."/>
            <person name="Fang C."/>
            <person name="Xu X.-W."/>
        </authorList>
    </citation>
    <scope>NUCLEOTIDE SEQUENCE [LARGE SCALE GENOMIC DNA]</scope>
    <source>
        <strain evidence="7 8">Ery12</strain>
    </source>
</reference>
<keyword evidence="4" id="KW-0676">Redox-active center</keyword>
<evidence type="ECO:0000313" key="7">
    <source>
        <dbReference type="EMBL" id="RJX66007.1"/>
    </source>
</evidence>
<dbReference type="GO" id="GO:0030313">
    <property type="term" value="C:cell envelope"/>
    <property type="evidence" value="ECO:0007669"/>
    <property type="project" value="UniProtKB-SubCell"/>
</dbReference>
<dbReference type="PROSITE" id="PS00194">
    <property type="entry name" value="THIOREDOXIN_1"/>
    <property type="match status" value="1"/>
</dbReference>
<keyword evidence="8" id="KW-1185">Reference proteome</keyword>
<evidence type="ECO:0000256" key="4">
    <source>
        <dbReference type="ARBA" id="ARBA00023284"/>
    </source>
</evidence>
<evidence type="ECO:0000256" key="1">
    <source>
        <dbReference type="ARBA" id="ARBA00004196"/>
    </source>
</evidence>
<dbReference type="InterPro" id="IPR050553">
    <property type="entry name" value="Thioredoxin_ResA/DsbE_sf"/>
</dbReference>
<evidence type="ECO:0000256" key="2">
    <source>
        <dbReference type="ARBA" id="ARBA00022748"/>
    </source>
</evidence>
<comment type="caution">
    <text evidence="7">The sequence shown here is derived from an EMBL/GenBank/DDBJ whole genome shotgun (WGS) entry which is preliminary data.</text>
</comment>
<sequence length="198" mass="21220">MEFAPLSLPLSKLSFTLLLSTALLGACSKEEPAQPQEQPAKSEAAPLTGKIDRTRAGELLPAVNLIDPAGKQLNTGALSGQPVLINLWATWCAPCVTEMPMLDDLAGEYEGKLRVITVSQDLQGAEVVKPFFAKEKFKHLQPWLDTETELSTKFGGGVLPTTVLYDSTGTEIARVVGGYDWSSPEAHALVDEAVEPAT</sequence>
<evidence type="ECO:0000259" key="6">
    <source>
        <dbReference type="PROSITE" id="PS51352"/>
    </source>
</evidence>
<evidence type="ECO:0000313" key="8">
    <source>
        <dbReference type="Proteomes" id="UP000284322"/>
    </source>
</evidence>
<dbReference type="AlphaFoldDB" id="A0A419QYW4"/>
<dbReference type="Proteomes" id="UP000284322">
    <property type="component" value="Unassembled WGS sequence"/>
</dbReference>
<dbReference type="InterPro" id="IPR013740">
    <property type="entry name" value="Redoxin"/>
</dbReference>
<dbReference type="PANTHER" id="PTHR42852:SF6">
    <property type="entry name" value="THIOL:DISULFIDE INTERCHANGE PROTEIN DSBE"/>
    <property type="match status" value="1"/>
</dbReference>
<dbReference type="InterPro" id="IPR036249">
    <property type="entry name" value="Thioredoxin-like_sf"/>
</dbReference>
<dbReference type="GO" id="GO:0017004">
    <property type="term" value="P:cytochrome complex assembly"/>
    <property type="evidence" value="ECO:0007669"/>
    <property type="project" value="UniProtKB-KW"/>
</dbReference>
<dbReference type="Gene3D" id="3.40.30.10">
    <property type="entry name" value="Glutaredoxin"/>
    <property type="match status" value="1"/>
</dbReference>
<organism evidence="7 8">
    <name type="scientific">Tsuneonella suprasediminis</name>
    <dbReference type="NCBI Taxonomy" id="2306996"/>
    <lineage>
        <taxon>Bacteria</taxon>
        <taxon>Pseudomonadati</taxon>
        <taxon>Pseudomonadota</taxon>
        <taxon>Alphaproteobacteria</taxon>
        <taxon>Sphingomonadales</taxon>
        <taxon>Erythrobacteraceae</taxon>
        <taxon>Tsuneonella</taxon>
    </lineage>
</organism>
<accession>A0A419QYW4</accession>
<dbReference type="InterPro" id="IPR013766">
    <property type="entry name" value="Thioredoxin_domain"/>
</dbReference>
<dbReference type="OrthoDB" id="9799347at2"/>
<evidence type="ECO:0000256" key="3">
    <source>
        <dbReference type="ARBA" id="ARBA00023157"/>
    </source>
</evidence>
<dbReference type="CDD" id="cd02966">
    <property type="entry name" value="TlpA_like_family"/>
    <property type="match status" value="1"/>
</dbReference>
<keyword evidence="2" id="KW-0201">Cytochrome c-type biogenesis</keyword>
<proteinExistence type="predicted"/>
<dbReference type="GO" id="GO:0015036">
    <property type="term" value="F:disulfide oxidoreductase activity"/>
    <property type="evidence" value="ECO:0007669"/>
    <property type="project" value="UniProtKB-ARBA"/>
</dbReference>